<dbReference type="PANTHER" id="PTHR16861">
    <property type="entry name" value="GLYCOPROTEIN 38"/>
    <property type="match status" value="1"/>
</dbReference>
<sequence>MYFLPGSISRDPAIEPILRLLLIFSLSSIGSSFKTEIDLNRCKTETACFIRKSCLVDKTATPSEIEAAKSSLVRYRNEPLNDNTCDVILQARSFTSYKLHIMMQVNSSDPSVPATDVKLQQNGVQFRCSNGRATTENADFEISPFGERPHDQPNILFCSFTLKSSKSFFAIFDDNQERPEIVISGQTKAIQFGQEMAQFWVNILIESACDPEIINTQESGNGTHSYGKVDNTESPITCSASDSLMVIRADGSKEYPDQLICNEDNDWSYKKTSGDQIETVIISVNGVREIIQFYCVTKVCSLCERLEEVNCWMYSKKITDATNITCSEITGKYSDNSKNILPDGSEIFCEPIIIPPKTTTAPVEVAPLSAVVIAGIVIAVIVIVVAIGCTLFYWHIKWRFRRQYEANEEMKRKLEKEEEEAEKSRAQTELEKRMTLDQRMDYEELHFHDFFSHSILFLSSTVWSIRLYEVASLHGYHVEMILRLLLIVSLTSIGTSVKVEIDLARCKYETICFIRKSFLVKESISAEEAEAATTAFVRYMDDKLNDTTCDVILQSRAFSSEKIHIMIQANSTGSEVPVTDITLQQNGVQFRCSNGGTTTENTEFQISSFGDRPTVQPNILFCSFTIQSTREIVSMFTNNQEKVEIVVDNTESPIACTSLENLIVVRADGREEYSDKIICDYSKKMWSFDRTIGDKIETVIIDYINNVQEIIQVYCVTKVCSLCERLEEVNCARCTPVHFKNDIGQCATSKCDNGLWRISEGGGDPVEGEMKCDHKMGSQNQKESVWYFTPKGKDPVETSKAACARDAVCLHPNPGDSTTITRTGCPQSFICGSIQPEGEESKKDLYCRSGFQLSPSLSHSHLIIPTTHPLLFPLLLPSFHPLPLIDSGRFVSTRSRLFMILRLLLIFSLSSIECYFKNEIDLERCANLEMACFIRESCLVDKTATLSEIEDAKGSLERYMHEPLNDNTCDVILQARAFSSKKFHIMVQVNSSDPSVPVTDITLQQNGVQFRCRNGRATTENAEFQISPFGEPPQLQPNILFCSFTLQSSQPIVNMFQTNEKRVEIVISGQTETIQGELNADFWDQINAAKTCNPEIITTKNQGNGTHAYGKVDNTVSPITCSALESLIVIRADGSEEFTDQVICHKKNKWSYERKNGDRIEKVIINDVQEIIQVYCVTKVCSLCERLEEVNCAGCTPVNYENKFGQCATSKCDNGLWRISEGGGDPVEGEMKCDHKMGSQNQKESVWYFTPKGKDPVETSKAACAIDAVCLHPNPGDSTTITRTGCPQSFICGSIQPEGEESKKDLYCRSGFQLRYKYEEKITDATNITCSTITGKYSDDSNNILPDGSLIFCEPITSVVSTTTEIVSVAAASSFPTGAVIGGIVGLIIIIAVAGGFAFCYFTIRRKIKEREDNEIAIKDDFVIRAKIANEAANPNPEKEVYRREVPDELKSKWELREYMWPTREHLYITKEEWEEELYCWDNSTFFLVIAHKFLHCNTEGRQDILRYLTAFDEYAIGERKERQKDKKPSAHFGNLKQFMHLWNFCRGKMFDCACCWEYMFRFMRMLYENFVPHDDHREICKVMMKAVVKVARPWLNELTYRQRTWEDATDTQLRPLAIRMLLWAEAPDVIAEMKRMADLPILDLQVSIRPVVLQYAARNLGRAEAMKKQYWGMIEGGTEINILDPHCAGTLRQHLLFAICSARDESKKGTPDEYEILRDMMKIMLNYKKMDYTTTSYTPADQWWAIRGATDSVAGFKPVVDMFIEFAPKNFDEIYEKHVDHTVNFDLEKKKPVKKEWRRNVRRLYNLLAELCTNKSQFDDLVKIVTPMAAFVKQNDKKHTWFYVNELGERALNFGNLFSRKDVADVFYTALIETQQMRNAADHKDGEDVHVNRLRRIGANWSAKHSHHDMDD</sequence>
<evidence type="ECO:0000313" key="2">
    <source>
        <dbReference type="Proteomes" id="UP000005239"/>
    </source>
</evidence>
<accession>A0A8R1U7S4</accession>
<organism evidence="1 2">
    <name type="scientific">Pristionchus pacificus</name>
    <name type="common">Parasitic nematode worm</name>
    <dbReference type="NCBI Taxonomy" id="54126"/>
    <lineage>
        <taxon>Eukaryota</taxon>
        <taxon>Metazoa</taxon>
        <taxon>Ecdysozoa</taxon>
        <taxon>Nematoda</taxon>
        <taxon>Chromadorea</taxon>
        <taxon>Rhabditida</taxon>
        <taxon>Rhabditina</taxon>
        <taxon>Diplogasteromorpha</taxon>
        <taxon>Diplogasteroidea</taxon>
        <taxon>Neodiplogasteridae</taxon>
        <taxon>Pristionchus</taxon>
    </lineage>
</organism>
<dbReference type="PANTHER" id="PTHR16861:SF4">
    <property type="entry name" value="SH3 DOMAIN PROTEIN (AFU_ORTHOLOGUE AFUA_1G13610)"/>
    <property type="match status" value="1"/>
</dbReference>
<keyword evidence="2" id="KW-1185">Reference proteome</keyword>
<dbReference type="Gene3D" id="1.25.50.20">
    <property type="match status" value="1"/>
</dbReference>
<dbReference type="EnsemblMetazoa" id="PPA06751.1">
    <property type="protein sequence ID" value="PPA06751.1"/>
    <property type="gene ID" value="WBGene00096305"/>
</dbReference>
<name>A0A2A6CYM0_PRIPA</name>
<reference evidence="2" key="1">
    <citation type="journal article" date="2008" name="Nat. Genet.">
        <title>The Pristionchus pacificus genome provides a unique perspective on nematode lifestyle and parasitism.</title>
        <authorList>
            <person name="Dieterich C."/>
            <person name="Clifton S.W."/>
            <person name="Schuster L.N."/>
            <person name="Chinwalla A."/>
            <person name="Delehaunty K."/>
            <person name="Dinkelacker I."/>
            <person name="Fulton L."/>
            <person name="Fulton R."/>
            <person name="Godfrey J."/>
            <person name="Minx P."/>
            <person name="Mitreva M."/>
            <person name="Roeseler W."/>
            <person name="Tian H."/>
            <person name="Witte H."/>
            <person name="Yang S.P."/>
            <person name="Wilson R.K."/>
            <person name="Sommer R.J."/>
        </authorList>
    </citation>
    <scope>NUCLEOTIDE SEQUENCE [LARGE SCALE GENOMIC DNA]</scope>
    <source>
        <strain evidence="2">PS312</strain>
    </source>
</reference>
<protein>
    <submittedName>
        <fullName evidence="1">Uncharacterized protein</fullName>
    </submittedName>
</protein>
<reference evidence="1" key="2">
    <citation type="submission" date="2022-06" db="UniProtKB">
        <authorList>
            <consortium name="EnsemblMetazoa"/>
        </authorList>
    </citation>
    <scope>IDENTIFICATION</scope>
    <source>
        <strain evidence="1">PS312</strain>
    </source>
</reference>
<gene>
    <name evidence="1" type="primary">WBGene00096305</name>
</gene>
<evidence type="ECO:0000313" key="1">
    <source>
        <dbReference type="EnsemblMetazoa" id="PPA06751.1"/>
    </source>
</evidence>
<proteinExistence type="predicted"/>
<dbReference type="Proteomes" id="UP000005239">
    <property type="component" value="Unassembled WGS sequence"/>
</dbReference>
<accession>A0A2A6CYM0</accession>
<dbReference type="GO" id="GO:1903338">
    <property type="term" value="P:regulation of cell wall organization or biogenesis"/>
    <property type="evidence" value="ECO:0000318"/>
    <property type="project" value="GO_Central"/>
</dbReference>